<dbReference type="EMBL" id="RRCF01000001">
    <property type="protein sequence ID" value="RRJ22520.1"/>
    <property type="molecule type" value="Genomic_DNA"/>
</dbReference>
<dbReference type="InterPro" id="IPR044729">
    <property type="entry name" value="CBS_bac"/>
</dbReference>
<dbReference type="AlphaFoldDB" id="A0A3P3QPV2"/>
<protein>
    <submittedName>
        <fullName evidence="4">CBS domain-containing protein</fullName>
    </submittedName>
</protein>
<feature type="domain" description="CBS" evidence="3">
    <location>
        <begin position="77"/>
        <end position="133"/>
    </location>
</feature>
<dbReference type="InterPro" id="IPR000644">
    <property type="entry name" value="CBS_dom"/>
</dbReference>
<dbReference type="PANTHER" id="PTHR43080">
    <property type="entry name" value="CBS DOMAIN-CONTAINING PROTEIN CBSX3, MITOCHONDRIAL"/>
    <property type="match status" value="1"/>
</dbReference>
<gene>
    <name evidence="4" type="ORF">EIK76_00080</name>
</gene>
<dbReference type="InterPro" id="IPR046342">
    <property type="entry name" value="CBS_dom_sf"/>
</dbReference>
<name>A0A3P3QPV2_9GAMM</name>
<dbReference type="OrthoDB" id="9790355at2"/>
<accession>A0A3P3QPV2</accession>
<dbReference type="Proteomes" id="UP000276260">
    <property type="component" value="Unassembled WGS sequence"/>
</dbReference>
<evidence type="ECO:0000259" key="3">
    <source>
        <dbReference type="PROSITE" id="PS51371"/>
    </source>
</evidence>
<dbReference type="Pfam" id="PF00571">
    <property type="entry name" value="CBS"/>
    <property type="match status" value="2"/>
</dbReference>
<organism evidence="4 5">
    <name type="scientific">Rheinheimera mesophila</name>
    <dbReference type="NCBI Taxonomy" id="1547515"/>
    <lineage>
        <taxon>Bacteria</taxon>
        <taxon>Pseudomonadati</taxon>
        <taxon>Pseudomonadota</taxon>
        <taxon>Gammaproteobacteria</taxon>
        <taxon>Chromatiales</taxon>
        <taxon>Chromatiaceae</taxon>
        <taxon>Rheinheimera</taxon>
    </lineage>
</organism>
<sequence length="139" mass="15507">MDLLKISDHMNRHPVTFTEEMSVEEAVNKLILAEQLGGPVINKDKKVIGFVSEQDCLARMLSGTYHLQQAASVKDVMRTEVLTVKSYHGIVDLAQTMLLAKPKVYPVVDDDGYLQGVISRSDVLRAIDLELHSHYKAVS</sequence>
<comment type="caution">
    <text evidence="4">The sequence shown here is derived from an EMBL/GenBank/DDBJ whole genome shotgun (WGS) entry which is preliminary data.</text>
</comment>
<keyword evidence="1 2" id="KW-0129">CBS domain</keyword>
<feature type="domain" description="CBS" evidence="3">
    <location>
        <begin position="10"/>
        <end position="67"/>
    </location>
</feature>
<dbReference type="SUPFAM" id="SSF54631">
    <property type="entry name" value="CBS-domain pair"/>
    <property type="match status" value="1"/>
</dbReference>
<dbReference type="RefSeq" id="WP_046521186.1">
    <property type="nucleotide sequence ID" value="NZ_LAVS01000090.1"/>
</dbReference>
<dbReference type="PANTHER" id="PTHR43080:SF2">
    <property type="entry name" value="CBS DOMAIN-CONTAINING PROTEIN"/>
    <property type="match status" value="1"/>
</dbReference>
<dbReference type="InterPro" id="IPR051257">
    <property type="entry name" value="Diverse_CBS-Domain"/>
</dbReference>
<keyword evidence="5" id="KW-1185">Reference proteome</keyword>
<dbReference type="SMART" id="SM00116">
    <property type="entry name" value="CBS"/>
    <property type="match status" value="2"/>
</dbReference>
<evidence type="ECO:0000256" key="2">
    <source>
        <dbReference type="PROSITE-ProRule" id="PRU00703"/>
    </source>
</evidence>
<dbReference type="PROSITE" id="PS51371">
    <property type="entry name" value="CBS"/>
    <property type="match status" value="2"/>
</dbReference>
<reference evidence="4 5" key="1">
    <citation type="submission" date="2018-11" db="EMBL/GenBank/DDBJ databases">
        <title>Draft genome analysis of Rheinheimera mesophila isolated from an industrial waste site.</title>
        <authorList>
            <person name="Yu Q."/>
            <person name="Qi Y."/>
            <person name="Zhang H."/>
            <person name="Lu Y."/>
            <person name="Pu J."/>
        </authorList>
    </citation>
    <scope>NUCLEOTIDE SEQUENCE [LARGE SCALE GENOMIC DNA]</scope>
    <source>
        <strain evidence="4 5">IITR13</strain>
    </source>
</reference>
<dbReference type="CDD" id="cd04629">
    <property type="entry name" value="CBS_pair_bac"/>
    <property type="match status" value="1"/>
</dbReference>
<evidence type="ECO:0000313" key="5">
    <source>
        <dbReference type="Proteomes" id="UP000276260"/>
    </source>
</evidence>
<evidence type="ECO:0000256" key="1">
    <source>
        <dbReference type="ARBA" id="ARBA00023122"/>
    </source>
</evidence>
<proteinExistence type="predicted"/>
<evidence type="ECO:0000313" key="4">
    <source>
        <dbReference type="EMBL" id="RRJ22520.1"/>
    </source>
</evidence>
<dbReference type="Gene3D" id="3.10.580.10">
    <property type="entry name" value="CBS-domain"/>
    <property type="match status" value="1"/>
</dbReference>